<proteinExistence type="predicted"/>
<comment type="caution">
    <text evidence="1">The sequence shown here is derived from an EMBL/GenBank/DDBJ whole genome shotgun (WGS) entry which is preliminary data.</text>
</comment>
<sequence>MELLKQGLEASSKINQITRFLFFSGHVDSYDPFDAEWKACKFLIDQLWLSSRKHERILICSDNSSLIHFMIKMKAGMLDHDISIPQGFKNKVMGLKVSFKFISRNLNRGADDLAMRGKSRQQILWAWCI</sequence>
<dbReference type="EMBL" id="JAUIZM010000010">
    <property type="protein sequence ID" value="KAK1362062.1"/>
    <property type="molecule type" value="Genomic_DNA"/>
</dbReference>
<dbReference type="Proteomes" id="UP001237642">
    <property type="component" value="Unassembled WGS sequence"/>
</dbReference>
<dbReference type="SUPFAM" id="SSF53098">
    <property type="entry name" value="Ribonuclease H-like"/>
    <property type="match status" value="1"/>
</dbReference>
<dbReference type="InterPro" id="IPR012337">
    <property type="entry name" value="RNaseH-like_sf"/>
</dbReference>
<protein>
    <submittedName>
        <fullName evidence="1">Uncharacterized protein</fullName>
    </submittedName>
</protein>
<name>A0AAD8H6E6_9APIA</name>
<accession>A0AAD8H6E6</accession>
<evidence type="ECO:0000313" key="2">
    <source>
        <dbReference type="Proteomes" id="UP001237642"/>
    </source>
</evidence>
<keyword evidence="2" id="KW-1185">Reference proteome</keyword>
<reference evidence="1" key="1">
    <citation type="submission" date="2023-02" db="EMBL/GenBank/DDBJ databases">
        <title>Genome of toxic invasive species Heracleum sosnowskyi carries increased number of genes despite the absence of recent whole-genome duplications.</title>
        <authorList>
            <person name="Schelkunov M."/>
            <person name="Shtratnikova V."/>
            <person name="Makarenko M."/>
            <person name="Klepikova A."/>
            <person name="Omelchenko D."/>
            <person name="Novikova G."/>
            <person name="Obukhova E."/>
            <person name="Bogdanov V."/>
            <person name="Penin A."/>
            <person name="Logacheva M."/>
        </authorList>
    </citation>
    <scope>NUCLEOTIDE SEQUENCE</scope>
    <source>
        <strain evidence="1">Hsosn_3</strain>
        <tissue evidence="1">Leaf</tissue>
    </source>
</reference>
<gene>
    <name evidence="1" type="ORF">POM88_046536</name>
</gene>
<dbReference type="AlphaFoldDB" id="A0AAD8H6E6"/>
<reference evidence="1" key="2">
    <citation type="submission" date="2023-05" db="EMBL/GenBank/DDBJ databases">
        <authorList>
            <person name="Schelkunov M.I."/>
        </authorList>
    </citation>
    <scope>NUCLEOTIDE SEQUENCE</scope>
    <source>
        <strain evidence="1">Hsosn_3</strain>
        <tissue evidence="1">Leaf</tissue>
    </source>
</reference>
<evidence type="ECO:0000313" key="1">
    <source>
        <dbReference type="EMBL" id="KAK1362062.1"/>
    </source>
</evidence>
<organism evidence="1 2">
    <name type="scientific">Heracleum sosnowskyi</name>
    <dbReference type="NCBI Taxonomy" id="360622"/>
    <lineage>
        <taxon>Eukaryota</taxon>
        <taxon>Viridiplantae</taxon>
        <taxon>Streptophyta</taxon>
        <taxon>Embryophyta</taxon>
        <taxon>Tracheophyta</taxon>
        <taxon>Spermatophyta</taxon>
        <taxon>Magnoliopsida</taxon>
        <taxon>eudicotyledons</taxon>
        <taxon>Gunneridae</taxon>
        <taxon>Pentapetalae</taxon>
        <taxon>asterids</taxon>
        <taxon>campanulids</taxon>
        <taxon>Apiales</taxon>
        <taxon>Apiaceae</taxon>
        <taxon>Apioideae</taxon>
        <taxon>apioid superclade</taxon>
        <taxon>Tordylieae</taxon>
        <taxon>Tordyliinae</taxon>
        <taxon>Heracleum</taxon>
    </lineage>
</organism>